<protein>
    <recommendedName>
        <fullName evidence="4">Ubiquitin-like domain-containing protein</fullName>
    </recommendedName>
</protein>
<keyword evidence="1" id="KW-1133">Transmembrane helix</keyword>
<accession>A0ABR2IMS7</accession>
<dbReference type="EMBL" id="JAPFFF010000015">
    <property type="protein sequence ID" value="KAK8866285.1"/>
    <property type="molecule type" value="Genomic_DNA"/>
</dbReference>
<sequence>MYQDTCLVYITLHISAENTKRIAIDNVPAEITSEQFLEKIAPIIFENTPKNNHRDQNFLNHSNFNYCLKVGDKILEDTDIIEASEVDVIERPEEITNIANICLFLSLLLMFVAPAVHFYYFRNYFITFHLFILGAFIYGFFVKIFPEKKNYNSLGLKFKPKKNSIFEALIILIKSFNPKFRLEDVLLDQ</sequence>
<evidence type="ECO:0000313" key="2">
    <source>
        <dbReference type="EMBL" id="KAK8866285.1"/>
    </source>
</evidence>
<evidence type="ECO:0008006" key="4">
    <source>
        <dbReference type="Google" id="ProtNLM"/>
    </source>
</evidence>
<feature type="transmembrane region" description="Helical" evidence="1">
    <location>
        <begin position="126"/>
        <end position="145"/>
    </location>
</feature>
<dbReference type="Proteomes" id="UP001470230">
    <property type="component" value="Unassembled WGS sequence"/>
</dbReference>
<reference evidence="2 3" key="1">
    <citation type="submission" date="2024-04" db="EMBL/GenBank/DDBJ databases">
        <title>Tritrichomonas musculus Genome.</title>
        <authorList>
            <person name="Alves-Ferreira E."/>
            <person name="Grigg M."/>
            <person name="Lorenzi H."/>
            <person name="Galac M."/>
        </authorList>
    </citation>
    <scope>NUCLEOTIDE SEQUENCE [LARGE SCALE GENOMIC DNA]</scope>
    <source>
        <strain evidence="2 3">EAF2021</strain>
    </source>
</reference>
<name>A0ABR2IMS7_9EUKA</name>
<keyword evidence="3" id="KW-1185">Reference proteome</keyword>
<organism evidence="2 3">
    <name type="scientific">Tritrichomonas musculus</name>
    <dbReference type="NCBI Taxonomy" id="1915356"/>
    <lineage>
        <taxon>Eukaryota</taxon>
        <taxon>Metamonada</taxon>
        <taxon>Parabasalia</taxon>
        <taxon>Tritrichomonadida</taxon>
        <taxon>Tritrichomonadidae</taxon>
        <taxon>Tritrichomonas</taxon>
    </lineage>
</organism>
<gene>
    <name evidence="2" type="ORF">M9Y10_009244</name>
</gene>
<evidence type="ECO:0000313" key="3">
    <source>
        <dbReference type="Proteomes" id="UP001470230"/>
    </source>
</evidence>
<proteinExistence type="predicted"/>
<feature type="transmembrane region" description="Helical" evidence="1">
    <location>
        <begin position="98"/>
        <end position="120"/>
    </location>
</feature>
<keyword evidence="1" id="KW-0472">Membrane</keyword>
<comment type="caution">
    <text evidence="2">The sequence shown here is derived from an EMBL/GenBank/DDBJ whole genome shotgun (WGS) entry which is preliminary data.</text>
</comment>
<evidence type="ECO:0000256" key="1">
    <source>
        <dbReference type="SAM" id="Phobius"/>
    </source>
</evidence>
<keyword evidence="1" id="KW-0812">Transmembrane</keyword>